<proteinExistence type="predicted"/>
<evidence type="ECO:0000313" key="1">
    <source>
        <dbReference type="EMBL" id="OAP45589.1"/>
    </source>
</evidence>
<keyword evidence="2" id="KW-1185">Reference proteome</keyword>
<protein>
    <submittedName>
        <fullName evidence="1">Uncharacterized protein</fullName>
    </submittedName>
</protein>
<dbReference type="AlphaFoldDB" id="A0A178YDP0"/>
<accession>A0A178YDP0</accession>
<dbReference type="OrthoDB" id="5194749at2"/>
<dbReference type="Proteomes" id="UP000078507">
    <property type="component" value="Unassembled WGS sequence"/>
</dbReference>
<gene>
    <name evidence="1" type="ORF">ATB98_11080</name>
</gene>
<dbReference type="EMBL" id="LNQB01000071">
    <property type="protein sequence ID" value="OAP45589.1"/>
    <property type="molecule type" value="Genomic_DNA"/>
</dbReference>
<sequence>MKWPLVFKKNKKNPSVVVASLNARLQPVHRGELEDALDAVMKRHGHGVRVLGGGTLLQSNGEVEHCDIEIELDHLSDVTIDIVVRALEAMLAPKGSRLHVPDQNRVIEFGAHEGLALYLNGTDLPQEVYATSDVNFVYQECERLLSGIGIVKSHWQGQHETALYMYGSDFQTMRDCLTSFLQTYPLCQQCRIEQIA</sequence>
<organism evidence="1 2">
    <name type="scientific">Sinorhizobium saheli</name>
    <dbReference type="NCBI Taxonomy" id="36856"/>
    <lineage>
        <taxon>Bacteria</taxon>
        <taxon>Pseudomonadati</taxon>
        <taxon>Pseudomonadota</taxon>
        <taxon>Alphaproteobacteria</taxon>
        <taxon>Hyphomicrobiales</taxon>
        <taxon>Rhizobiaceae</taxon>
        <taxon>Sinorhizobium/Ensifer group</taxon>
        <taxon>Sinorhizobium</taxon>
    </lineage>
</organism>
<name>A0A178YDP0_SINSA</name>
<reference evidence="1 2" key="1">
    <citation type="submission" date="2015-11" db="EMBL/GenBank/DDBJ databases">
        <title>Ensifer anhuiense sp. nov., an effective nitrogen fixation bacterium with Glycine soja.</title>
        <authorList>
            <person name="Yan H."/>
            <person name="Chen W."/>
        </authorList>
    </citation>
    <scope>NUCLEOTIDE SEQUENCE [LARGE SCALE GENOMIC DNA]</scope>
    <source>
        <strain evidence="1 2">LMG 7837</strain>
    </source>
</reference>
<comment type="caution">
    <text evidence="1">The sequence shown here is derived from an EMBL/GenBank/DDBJ whole genome shotgun (WGS) entry which is preliminary data.</text>
</comment>
<evidence type="ECO:0000313" key="2">
    <source>
        <dbReference type="Proteomes" id="UP000078507"/>
    </source>
</evidence>